<dbReference type="Pfam" id="PF12937">
    <property type="entry name" value="F-box-like"/>
    <property type="match status" value="1"/>
</dbReference>
<gene>
    <name evidence="2" type="ORF">M408DRAFT_332548</name>
</gene>
<organism evidence="2 3">
    <name type="scientific">Serendipita vermifera MAFF 305830</name>
    <dbReference type="NCBI Taxonomy" id="933852"/>
    <lineage>
        <taxon>Eukaryota</taxon>
        <taxon>Fungi</taxon>
        <taxon>Dikarya</taxon>
        <taxon>Basidiomycota</taxon>
        <taxon>Agaricomycotina</taxon>
        <taxon>Agaricomycetes</taxon>
        <taxon>Sebacinales</taxon>
        <taxon>Serendipitaceae</taxon>
        <taxon>Serendipita</taxon>
    </lineage>
</organism>
<dbReference type="InterPro" id="IPR001810">
    <property type="entry name" value="F-box_dom"/>
</dbReference>
<dbReference type="InterPro" id="IPR036047">
    <property type="entry name" value="F-box-like_dom_sf"/>
</dbReference>
<dbReference type="SUPFAM" id="SSF52047">
    <property type="entry name" value="RNI-like"/>
    <property type="match status" value="1"/>
</dbReference>
<protein>
    <recommendedName>
        <fullName evidence="1">F-box domain-containing protein</fullName>
    </recommendedName>
</protein>
<dbReference type="AlphaFoldDB" id="A0A0C2X0N5"/>
<dbReference type="EMBL" id="KN824343">
    <property type="protein sequence ID" value="KIM23072.1"/>
    <property type="molecule type" value="Genomic_DNA"/>
</dbReference>
<evidence type="ECO:0000313" key="3">
    <source>
        <dbReference type="Proteomes" id="UP000054097"/>
    </source>
</evidence>
<feature type="domain" description="F-box" evidence="1">
    <location>
        <begin position="2"/>
        <end position="47"/>
    </location>
</feature>
<name>A0A0C2X0N5_SERVB</name>
<accession>A0A0C2X0N5</accession>
<dbReference type="OrthoDB" id="3151258at2759"/>
<reference evidence="3" key="2">
    <citation type="submission" date="2015-01" db="EMBL/GenBank/DDBJ databases">
        <title>Evolutionary Origins and Diversification of the Mycorrhizal Mutualists.</title>
        <authorList>
            <consortium name="DOE Joint Genome Institute"/>
            <consortium name="Mycorrhizal Genomics Consortium"/>
            <person name="Kohler A."/>
            <person name="Kuo A."/>
            <person name="Nagy L.G."/>
            <person name="Floudas D."/>
            <person name="Copeland A."/>
            <person name="Barry K.W."/>
            <person name="Cichocki N."/>
            <person name="Veneault-Fourrey C."/>
            <person name="LaButti K."/>
            <person name="Lindquist E.A."/>
            <person name="Lipzen A."/>
            <person name="Lundell T."/>
            <person name="Morin E."/>
            <person name="Murat C."/>
            <person name="Riley R."/>
            <person name="Ohm R."/>
            <person name="Sun H."/>
            <person name="Tunlid A."/>
            <person name="Henrissat B."/>
            <person name="Grigoriev I.V."/>
            <person name="Hibbett D.S."/>
            <person name="Martin F."/>
        </authorList>
    </citation>
    <scope>NUCLEOTIDE SEQUENCE [LARGE SCALE GENOMIC DNA]</scope>
    <source>
        <strain evidence="3">MAFF 305830</strain>
    </source>
</reference>
<evidence type="ECO:0000259" key="1">
    <source>
        <dbReference type="PROSITE" id="PS50181"/>
    </source>
</evidence>
<dbReference type="PROSITE" id="PS50181">
    <property type="entry name" value="FBOX"/>
    <property type="match status" value="1"/>
</dbReference>
<reference evidence="2 3" key="1">
    <citation type="submission" date="2014-04" db="EMBL/GenBank/DDBJ databases">
        <authorList>
            <consortium name="DOE Joint Genome Institute"/>
            <person name="Kuo A."/>
            <person name="Zuccaro A."/>
            <person name="Kohler A."/>
            <person name="Nagy L.G."/>
            <person name="Floudas D."/>
            <person name="Copeland A."/>
            <person name="Barry K.W."/>
            <person name="Cichocki N."/>
            <person name="Veneault-Fourrey C."/>
            <person name="LaButti K."/>
            <person name="Lindquist E.A."/>
            <person name="Lipzen A."/>
            <person name="Lundell T."/>
            <person name="Morin E."/>
            <person name="Murat C."/>
            <person name="Sun H."/>
            <person name="Tunlid A."/>
            <person name="Henrissat B."/>
            <person name="Grigoriev I.V."/>
            <person name="Hibbett D.S."/>
            <person name="Martin F."/>
            <person name="Nordberg H.P."/>
            <person name="Cantor M.N."/>
            <person name="Hua S.X."/>
        </authorList>
    </citation>
    <scope>NUCLEOTIDE SEQUENCE [LARGE SCALE GENOMIC DNA]</scope>
    <source>
        <strain evidence="2 3">MAFF 305830</strain>
    </source>
</reference>
<keyword evidence="3" id="KW-1185">Reference proteome</keyword>
<dbReference type="HOGENOM" id="CLU_593341_0_0_1"/>
<sequence>MGTLLDRLPYDILRLVFGFLDVKTLLDAALASHAINEIASLQLYTSIIVNPGASSGFWYSRPPDYEERRNPFKALARRPHLRKIVRSVVLFTSGSWMEQENNDPSAESCYEALFLLHAVTSITVKYYPMETEHHLLSKWLSQLHNINTLCLTGFGQLPKSHELPLSSIRHIDAQLTKDALLKLSNHSVAPKVRSFSGHIYRRYLPFEELSGSLAPFTGLTRFSYDTRDPLTPSEICLLVAGLPRLCEGSFVCKLQVEDEVIIPTGAKHLTYLRILFLPKESPSNQVKILKKLLQCVAGDSRLRKLDIDTSNRTPKILNGDAILGHIVSTHGDTLQKLKLANFHLSSTHLKCLLLSCKQLEALWLGLPPHLKPHFPKLLGNSTSLEKVRLYAAGKWDFGYANALLQQSCPSLNALKVCSRFGHQADRAKTTWKAHWEYDAILNAQVRWVVGPAVINYLEGME</sequence>
<evidence type="ECO:0000313" key="2">
    <source>
        <dbReference type="EMBL" id="KIM23072.1"/>
    </source>
</evidence>
<proteinExistence type="predicted"/>
<dbReference type="CDD" id="cd09917">
    <property type="entry name" value="F-box_SF"/>
    <property type="match status" value="1"/>
</dbReference>
<dbReference type="Proteomes" id="UP000054097">
    <property type="component" value="Unassembled WGS sequence"/>
</dbReference>
<dbReference type="Gene3D" id="3.80.10.10">
    <property type="entry name" value="Ribonuclease Inhibitor"/>
    <property type="match status" value="1"/>
</dbReference>
<dbReference type="InterPro" id="IPR032675">
    <property type="entry name" value="LRR_dom_sf"/>
</dbReference>
<dbReference type="SUPFAM" id="SSF81383">
    <property type="entry name" value="F-box domain"/>
    <property type="match status" value="1"/>
</dbReference>